<feature type="compositionally biased region" description="Polar residues" evidence="3">
    <location>
        <begin position="1"/>
        <end position="17"/>
    </location>
</feature>
<reference evidence="5" key="2">
    <citation type="submission" date="2020-03" db="EMBL/GenBank/DDBJ databases">
        <authorList>
            <person name="Fu F.-F."/>
            <person name="Chen J."/>
        </authorList>
    </citation>
    <scope>NUCLEOTIDE SEQUENCE</scope>
    <source>
        <strain evidence="5">Lc1</strain>
    </source>
</reference>
<dbReference type="GO" id="GO:0005634">
    <property type="term" value="C:nucleus"/>
    <property type="evidence" value="ECO:0007669"/>
    <property type="project" value="TreeGrafter"/>
</dbReference>
<dbReference type="Pfam" id="PF05971">
    <property type="entry name" value="Methyltransf_10"/>
    <property type="match status" value="1"/>
</dbReference>
<evidence type="ECO:0000313" key="6">
    <source>
        <dbReference type="Proteomes" id="UP000613401"/>
    </source>
</evidence>
<accession>A0A8H4CAE9</accession>
<dbReference type="AlphaFoldDB" id="A0A8H4CAE9"/>
<evidence type="ECO:0000256" key="2">
    <source>
        <dbReference type="ARBA" id="ARBA00022679"/>
    </source>
</evidence>
<dbReference type="GO" id="GO:0070475">
    <property type="term" value="P:rRNA base methylation"/>
    <property type="evidence" value="ECO:0007669"/>
    <property type="project" value="TreeGrafter"/>
</dbReference>
<dbReference type="Gene3D" id="3.40.50.150">
    <property type="entry name" value="Vaccinia Virus protein VP39"/>
    <property type="match status" value="1"/>
</dbReference>
<keyword evidence="4" id="KW-0812">Transmembrane</keyword>
<dbReference type="SUPFAM" id="SSF53335">
    <property type="entry name" value="S-adenosyl-L-methionine-dependent methyltransferases"/>
    <property type="match status" value="1"/>
</dbReference>
<dbReference type="GO" id="GO:0008168">
    <property type="term" value="F:methyltransferase activity"/>
    <property type="evidence" value="ECO:0007669"/>
    <property type="project" value="UniProtKB-KW"/>
</dbReference>
<keyword evidence="4" id="KW-0472">Membrane</keyword>
<dbReference type="InterPro" id="IPR029063">
    <property type="entry name" value="SAM-dependent_MTases_sf"/>
</dbReference>
<evidence type="ECO:0000313" key="5">
    <source>
        <dbReference type="EMBL" id="KAF3800400.1"/>
    </source>
</evidence>
<comment type="caution">
    <text evidence="5">The sequence shown here is derived from an EMBL/GenBank/DDBJ whole genome shotgun (WGS) entry which is preliminary data.</text>
</comment>
<dbReference type="RefSeq" id="XP_045259560.1">
    <property type="nucleotide sequence ID" value="XM_045414039.1"/>
</dbReference>
<dbReference type="GeneID" id="69021314"/>
<feature type="transmembrane region" description="Helical" evidence="4">
    <location>
        <begin position="258"/>
        <end position="278"/>
    </location>
</feature>
<dbReference type="InterPro" id="IPR010286">
    <property type="entry name" value="METTL16/RlmF"/>
</dbReference>
<gene>
    <name evidence="5" type="ORF">GCG54_00014199</name>
</gene>
<feature type="region of interest" description="Disordered" evidence="3">
    <location>
        <begin position="1"/>
        <end position="86"/>
    </location>
</feature>
<sequence>MATMESQARPVDTSSAPYNGPGAFPTGGAPPADKYLQSQPEYAQPTRPEDYPRPSREEDPPRKSDQYSIRQNQPAPPYITYGHPPPIPKVAVQPPVVEKMAGPAAYYPAPPSQAGTMAELPRPAAALQPITTTTQDIRSLKTSTQFAMREYLSLMRKRRPDGSSTMELEDQIRAQGRILVGDLKTLRKEVGVLIKEGENHRWRNWLIGGAVATFIPAVKRVFRRPSSSEGRSSIQASNNTEYAFSKSKAMLARIKDSVLGRNSFASIAFFVFAVLYIFSNEVSLMVAKTVSKRLKRLGAKIERGDVEVVDSDMKLLEGWRWRVLMWGQQQAVPKLGWLFTHILSQMAGEKRSHPDANANQAEGSFDSHKFRRIGRPTFEAPRPIEPGTHADAYYRDLYTGTHDYAALGQKHTKLGAKLSGNTLDFNDPHAVIALNSALLKEHFGLQVDLPADRLCPPIAQRHNYILWLKDLLDSTSYEQPDHRRIVGMDIGTGASCIFPLLGYTQRRWSFFATDIDDKSIFYAKENVKLNDLQNYISVVRRSPEEKLVNPEGLGVDHLDFVMTNPPFYTSEEEVKACEQSKATAQENHFAIAANEQFTEGGEVAFVGRILEESLELREQVQWYTSMFGKKASLDATLEKLREHQIDNFAVTEFIQGPNSKTKRWAVAWSFAAMRPCNKAARGLAAAQWRAMLPPNTETEVVEFPLDRGVGALANNLQEVANSLDLTSWEWDREQLVGIGRAREDVWSRAWRRKKMREEREGKKPEDISTPEQCAFGFELALEVGAERIKVICRWREGHSKPLYDSFCGFVKTKLSKSN</sequence>
<feature type="compositionally biased region" description="Basic and acidic residues" evidence="3">
    <location>
        <begin position="47"/>
        <end position="65"/>
    </location>
</feature>
<protein>
    <submittedName>
        <fullName evidence="5">U6 small nuclear RNA (Adenine-(43)-N(6))-methyltransferase</fullName>
    </submittedName>
</protein>
<keyword evidence="1 5" id="KW-0489">Methyltransferase</keyword>
<keyword evidence="2 5" id="KW-0808">Transferase</keyword>
<dbReference type="PANTHER" id="PTHR13393:SF0">
    <property type="entry name" value="RNA N6-ADENOSINE-METHYLTRANSFERASE METTL16"/>
    <property type="match status" value="1"/>
</dbReference>
<evidence type="ECO:0000256" key="3">
    <source>
        <dbReference type="SAM" id="MobiDB-lite"/>
    </source>
</evidence>
<dbReference type="EMBL" id="WVTB01000075">
    <property type="protein sequence ID" value="KAF3800400.1"/>
    <property type="molecule type" value="Genomic_DNA"/>
</dbReference>
<proteinExistence type="predicted"/>
<reference evidence="5" key="1">
    <citation type="journal article" date="2020" name="Phytopathology">
        <title>Genome sequence and comparative analysis of Colletotrichum gloeosporioides isolated from Liriodendron leaves.</title>
        <authorList>
            <person name="Fu F.F."/>
            <person name="Hao Z."/>
            <person name="Wang P."/>
            <person name="Lu Y."/>
            <person name="Xue L.J."/>
            <person name="Wei G."/>
            <person name="Tian Y."/>
            <person name="Baishi H."/>
            <person name="Xu H."/>
            <person name="Shi J."/>
            <person name="Cheng T."/>
            <person name="Wang G."/>
            <person name="Yi Y."/>
            <person name="Chen J."/>
        </authorList>
    </citation>
    <scope>NUCLEOTIDE SEQUENCE</scope>
    <source>
        <strain evidence="5">Lc1</strain>
    </source>
</reference>
<keyword evidence="4" id="KW-1133">Transmembrane helix</keyword>
<feature type="compositionally biased region" description="Low complexity" evidence="3">
    <location>
        <begin position="20"/>
        <end position="32"/>
    </location>
</feature>
<keyword evidence="6" id="KW-1185">Reference proteome</keyword>
<name>A0A8H4CAE9_COLGL</name>
<evidence type="ECO:0000256" key="4">
    <source>
        <dbReference type="SAM" id="Phobius"/>
    </source>
</evidence>
<evidence type="ECO:0000256" key="1">
    <source>
        <dbReference type="ARBA" id="ARBA00022603"/>
    </source>
</evidence>
<organism evidence="5 6">
    <name type="scientific">Colletotrichum gloeosporioides</name>
    <name type="common">Anthracnose fungus</name>
    <name type="synonym">Glomerella cingulata</name>
    <dbReference type="NCBI Taxonomy" id="474922"/>
    <lineage>
        <taxon>Eukaryota</taxon>
        <taxon>Fungi</taxon>
        <taxon>Dikarya</taxon>
        <taxon>Ascomycota</taxon>
        <taxon>Pezizomycotina</taxon>
        <taxon>Sordariomycetes</taxon>
        <taxon>Hypocreomycetidae</taxon>
        <taxon>Glomerellales</taxon>
        <taxon>Glomerellaceae</taxon>
        <taxon>Colletotrichum</taxon>
        <taxon>Colletotrichum gloeosporioides species complex</taxon>
    </lineage>
</organism>
<dbReference type="Proteomes" id="UP000613401">
    <property type="component" value="Unassembled WGS sequence"/>
</dbReference>
<dbReference type="PANTHER" id="PTHR13393">
    <property type="entry name" value="SAM-DEPENDENT METHYLTRANSFERASE"/>
    <property type="match status" value="1"/>
</dbReference>